<name>A0A853C1R4_9ACTN</name>
<dbReference type="EC" id="5.2.1.4" evidence="2"/>
<evidence type="ECO:0000313" key="2">
    <source>
        <dbReference type="EMBL" id="NYJ01244.1"/>
    </source>
</evidence>
<comment type="caution">
    <text evidence="2">The sequence shown here is derived from an EMBL/GenBank/DDBJ whole genome shotgun (WGS) entry which is preliminary data.</text>
</comment>
<sequence length="225" mass="24298">MNPIEALLEATTRYLETVGALTDDELRAPSALPGWTRGHVAAHVALNAHGMARALRGARTGEPVPMYDSQEVRDADIEERATGSAGDLAAFNQMAALRLAGEIRLMKALATIERTPGGPEIAAPDLVEMRWREVEIHHADLLVGYRPSDWPAPFATYLLEQVARDRSPEVDLTLHARDLDRTFLLGRGGQGVAGGAGDLAWWLVGRGGGEGLTSTRPLPTLGPWR</sequence>
<dbReference type="InterPro" id="IPR024344">
    <property type="entry name" value="MDMPI_metal-binding"/>
</dbReference>
<dbReference type="InterPro" id="IPR034660">
    <property type="entry name" value="DinB/YfiT-like"/>
</dbReference>
<dbReference type="Pfam" id="PF11716">
    <property type="entry name" value="MDMPI_N"/>
    <property type="match status" value="1"/>
</dbReference>
<dbReference type="GO" id="GO:0046872">
    <property type="term" value="F:metal ion binding"/>
    <property type="evidence" value="ECO:0007669"/>
    <property type="project" value="InterPro"/>
</dbReference>
<accession>A0A853C1R4</accession>
<dbReference type="RefSeq" id="WP_179667751.1">
    <property type="nucleotide sequence ID" value="NZ_JACCFP010000001.1"/>
</dbReference>
<dbReference type="SUPFAM" id="SSF55718">
    <property type="entry name" value="SCP-like"/>
    <property type="match status" value="1"/>
</dbReference>
<organism evidence="2 3">
    <name type="scientific">Nocardioides thalensis</name>
    <dbReference type="NCBI Taxonomy" id="1914755"/>
    <lineage>
        <taxon>Bacteria</taxon>
        <taxon>Bacillati</taxon>
        <taxon>Actinomycetota</taxon>
        <taxon>Actinomycetes</taxon>
        <taxon>Propionibacteriales</taxon>
        <taxon>Nocardioidaceae</taxon>
        <taxon>Nocardioides</taxon>
    </lineage>
</organism>
<feature type="domain" description="Mycothiol-dependent maleylpyruvate isomerase metal-binding" evidence="1">
    <location>
        <begin position="8"/>
        <end position="141"/>
    </location>
</feature>
<reference evidence="2 3" key="1">
    <citation type="submission" date="2020-07" db="EMBL/GenBank/DDBJ databases">
        <title>Sequencing the genomes of 1000 actinobacteria strains.</title>
        <authorList>
            <person name="Klenk H.-P."/>
        </authorList>
    </citation>
    <scope>NUCLEOTIDE SEQUENCE [LARGE SCALE GENOMIC DNA]</scope>
    <source>
        <strain evidence="2 3">DSM 103833</strain>
    </source>
</reference>
<protein>
    <submittedName>
        <fullName evidence="2">Maleylpyruvate isomerase</fullName>
        <ecNumber evidence="2">5.2.1.4</ecNumber>
    </submittedName>
</protein>
<dbReference type="InterPro" id="IPR017517">
    <property type="entry name" value="Maleyloyr_isom"/>
</dbReference>
<keyword evidence="3" id="KW-1185">Reference proteome</keyword>
<dbReference type="Proteomes" id="UP000530424">
    <property type="component" value="Unassembled WGS sequence"/>
</dbReference>
<evidence type="ECO:0000313" key="3">
    <source>
        <dbReference type="Proteomes" id="UP000530424"/>
    </source>
</evidence>
<keyword evidence="2" id="KW-0413">Isomerase</keyword>
<dbReference type="AlphaFoldDB" id="A0A853C1R4"/>
<proteinExistence type="predicted"/>
<gene>
    <name evidence="2" type="ORF">HNR19_001942</name>
</gene>
<keyword evidence="2" id="KW-0670">Pyruvate</keyword>
<evidence type="ECO:0000259" key="1">
    <source>
        <dbReference type="Pfam" id="PF11716"/>
    </source>
</evidence>
<dbReference type="NCBIfam" id="TIGR03083">
    <property type="entry name" value="maleylpyruvate isomerase family mycothiol-dependent enzyme"/>
    <property type="match status" value="1"/>
</dbReference>
<dbReference type="InterPro" id="IPR036527">
    <property type="entry name" value="SCP2_sterol-bd_dom_sf"/>
</dbReference>
<dbReference type="Gene3D" id="1.20.120.450">
    <property type="entry name" value="dinb family like domain"/>
    <property type="match status" value="1"/>
</dbReference>
<dbReference type="SUPFAM" id="SSF109854">
    <property type="entry name" value="DinB/YfiT-like putative metalloenzymes"/>
    <property type="match status" value="1"/>
</dbReference>
<dbReference type="GO" id="GO:0050077">
    <property type="term" value="F:maleylpyruvate isomerase activity"/>
    <property type="evidence" value="ECO:0007669"/>
    <property type="project" value="UniProtKB-EC"/>
</dbReference>
<dbReference type="EMBL" id="JACCFP010000001">
    <property type="protein sequence ID" value="NYJ01244.1"/>
    <property type="molecule type" value="Genomic_DNA"/>
</dbReference>